<protein>
    <submittedName>
        <fullName evidence="4">Transposase</fullName>
    </submittedName>
</protein>
<name>B8R3B1_GLYIN</name>
<dbReference type="PANTHER" id="PTHR47577:SF2">
    <property type="entry name" value="THAP DOMAIN CONTAINING 9"/>
    <property type="match status" value="1"/>
</dbReference>
<feature type="domain" description="Transposable element P transposase-like GTP-binding insertion" evidence="3">
    <location>
        <begin position="334"/>
        <end position="430"/>
    </location>
</feature>
<evidence type="ECO:0000256" key="1">
    <source>
        <dbReference type="SAM" id="Coils"/>
    </source>
</evidence>
<evidence type="ECO:0000259" key="3">
    <source>
        <dbReference type="Pfam" id="PF21788"/>
    </source>
</evidence>
<proteinExistence type="predicted"/>
<keyword evidence="1" id="KW-0175">Coiled coil</keyword>
<dbReference type="Pfam" id="PF21787">
    <property type="entry name" value="TNP-like_RNaseH_N"/>
    <property type="match status" value="1"/>
</dbReference>
<sequence length="770" mass="87651">MEEDYLHYVDPIDNCDYASDGDLQILLQAAYDKIRDLQDKVKEMSNKNHSLQRQLRNEKGKNEEFRKNLSQFLSADQIVRLNHNNTKFRRKWTENTIKSSLQIRMVTGCKGYEYLRCNAGYPLPSLRTLRRRIEKFSFAPGLENDIIPWLAKKVETLEGYSRNCYISIDEMQMSSKIEYDKGLKRMVGFISPEIASSDNDLTKPASKVLAIVVKGLCKRWKQVIGTLLTGPSVNSDKQWQCIKNLIQQLEEIGLDVRGVSSDMGPNNVGMWSLLGIHATRGAKVSCSISHPVNPAKNLYFSPDVAHILKNLWSSLVNQDFYIPENIKIKHGFMTNVISSRYVKKLVELQDKSENRGITLSFKLTEDHVNPTGFTKMRVHYAAEFFSRRTAKALRLCALSADFPEIDNNALPTAWFIELVNDWFDIMNSRTGGIEKDQRGLGKIKQLTEFMDIMKKLTFQKGGWKPVQTGILLATTTVVSLHRDLVIDGKMSYLLTARLTTDSVENLFSQIRGCGGGDTNPGPVQVRNIIRLISISQYLHTPKNTNYDVDDSQYFIDFFQPPKTKFKNIINDDDNDDGVDDNDNNDDNEEEIINYLNSPEFTKIQELGLCYIAGWAAYKVNLKCKSCGSQVTSDDPITNGIPHQWIETYSRGGLSYPSRVAFSIISLAEKFICSLSLKDIMRQKNCEEWLLNSILKIVNNQAIEKITTTCDHNTLELLLKQFLKLRIHVVAEEINKEVTNTPDAIQQLKQGVYASPTVYMKNSANNFGKNR</sequence>
<dbReference type="InterPro" id="IPR048366">
    <property type="entry name" value="TNP-like_GBD"/>
</dbReference>
<dbReference type="PANTHER" id="PTHR47577">
    <property type="entry name" value="THAP DOMAIN-CONTAINING PROTEIN 6"/>
    <property type="match status" value="1"/>
</dbReference>
<reference evidence="4" key="1">
    <citation type="submission" date="2008-06" db="EMBL/GenBank/DDBJ databases">
        <title>Bracovirus Evolution: Comparative Genomics of Multiple Viral and Proviral Genomes.</title>
        <authorList>
            <person name="Desjardins C.A."/>
            <person name="Gundersen-Rindal D.E."/>
            <person name="Hostetler J.B."/>
            <person name="Tallon L.J."/>
            <person name="Utterback T.R."/>
            <person name="Fuester R.M."/>
            <person name="Schatz M.C."/>
            <person name="Pedroni M.J."/>
            <person name="Fadrosh D.W."/>
            <person name="Haas B.J."/>
            <person name="Toms B.S."/>
            <person name="Chen D."/>
            <person name="Nene V."/>
        </authorList>
    </citation>
    <scope>NUCLEOTIDE SEQUENCE</scope>
</reference>
<dbReference type="EMBL" id="EU822800">
    <property type="protein sequence ID" value="ACJ50158.1"/>
    <property type="molecule type" value="Genomic_DNA"/>
</dbReference>
<dbReference type="InterPro" id="IPR048365">
    <property type="entry name" value="TNP-like_RNaseH_N"/>
</dbReference>
<dbReference type="Pfam" id="PF21788">
    <property type="entry name" value="TNP-like_GBD"/>
    <property type="match status" value="1"/>
</dbReference>
<feature type="coiled-coil region" evidence="1">
    <location>
        <begin position="27"/>
        <end position="68"/>
    </location>
</feature>
<dbReference type="AlphaFoldDB" id="B8R3B1"/>
<evidence type="ECO:0000259" key="2">
    <source>
        <dbReference type="Pfam" id="PF21787"/>
    </source>
</evidence>
<organism evidence="4">
    <name type="scientific">Glyptapanteles indiensis</name>
    <name type="common">Parasitoid wasp</name>
    <dbReference type="NCBI Taxonomy" id="92994"/>
    <lineage>
        <taxon>Eukaryota</taxon>
        <taxon>Metazoa</taxon>
        <taxon>Ecdysozoa</taxon>
        <taxon>Arthropoda</taxon>
        <taxon>Hexapoda</taxon>
        <taxon>Insecta</taxon>
        <taxon>Pterygota</taxon>
        <taxon>Neoptera</taxon>
        <taxon>Endopterygota</taxon>
        <taxon>Hymenoptera</taxon>
        <taxon>Apocrita</taxon>
        <taxon>Ichneumonoidea</taxon>
        <taxon>Braconidae</taxon>
        <taxon>Microgastrinae</taxon>
        <taxon>Glyptapanteles</taxon>
    </lineage>
</organism>
<accession>B8R3B1</accession>
<feature type="domain" description="Transposable element P transposase-like RNase H" evidence="2">
    <location>
        <begin position="139"/>
        <end position="275"/>
    </location>
</feature>
<evidence type="ECO:0000313" key="4">
    <source>
        <dbReference type="EMBL" id="ACJ50158.1"/>
    </source>
</evidence>